<dbReference type="PROSITE" id="PS00455">
    <property type="entry name" value="AMP_BINDING"/>
    <property type="match status" value="1"/>
</dbReference>
<dbReference type="InterPro" id="IPR042099">
    <property type="entry name" value="ANL_N_sf"/>
</dbReference>
<evidence type="ECO:0000256" key="3">
    <source>
        <dbReference type="ARBA" id="ARBA00022832"/>
    </source>
</evidence>
<keyword evidence="3" id="KW-0276">Fatty acid metabolism</keyword>
<feature type="domain" description="AMP-dependent synthetase/ligase" evidence="5">
    <location>
        <begin position="18"/>
        <end position="395"/>
    </location>
</feature>
<evidence type="ECO:0000259" key="6">
    <source>
        <dbReference type="Pfam" id="PF13193"/>
    </source>
</evidence>
<comment type="caution">
    <text evidence="7">The sequence shown here is derived from an EMBL/GenBank/DDBJ whole genome shotgun (WGS) entry which is preliminary data.</text>
</comment>
<dbReference type="OrthoDB" id="9765680at2"/>
<evidence type="ECO:0000259" key="5">
    <source>
        <dbReference type="Pfam" id="PF00501"/>
    </source>
</evidence>
<evidence type="ECO:0000313" key="8">
    <source>
        <dbReference type="Proteomes" id="UP000245380"/>
    </source>
</evidence>
<dbReference type="InterPro" id="IPR000873">
    <property type="entry name" value="AMP-dep_synth/lig_dom"/>
</dbReference>
<name>A0A2U3DBQ7_SULT2</name>
<organism evidence="7 8">
    <name type="scientific">Sulfoacidibacillus thermotolerans</name>
    <name type="common">Acidibacillus sulfuroxidans</name>
    <dbReference type="NCBI Taxonomy" id="1765684"/>
    <lineage>
        <taxon>Bacteria</taxon>
        <taxon>Bacillati</taxon>
        <taxon>Bacillota</taxon>
        <taxon>Bacilli</taxon>
        <taxon>Bacillales</taxon>
        <taxon>Alicyclobacillaceae</taxon>
        <taxon>Sulfoacidibacillus</taxon>
    </lineage>
</organism>
<reference evidence="7 8" key="1">
    <citation type="submission" date="2016-11" db="EMBL/GenBank/DDBJ databases">
        <title>Comparative genomics of Acidibacillus ferroxidans species.</title>
        <authorList>
            <person name="Oliveira G."/>
            <person name="Nunes G."/>
            <person name="Oliveira R."/>
            <person name="Araujo F."/>
            <person name="Salim A."/>
            <person name="Scholte L."/>
            <person name="Morais D."/>
            <person name="Nancucheo I."/>
            <person name="Johnson D.B."/>
            <person name="Grail B."/>
            <person name="Bittencourt J."/>
            <person name="Valadares R."/>
        </authorList>
    </citation>
    <scope>NUCLEOTIDE SEQUENCE [LARGE SCALE GENOMIC DNA]</scope>
    <source>
        <strain evidence="7 8">Y002</strain>
    </source>
</reference>
<dbReference type="SUPFAM" id="SSF56801">
    <property type="entry name" value="Acetyl-CoA synthetase-like"/>
    <property type="match status" value="1"/>
</dbReference>
<dbReference type="Gene3D" id="3.40.50.12780">
    <property type="entry name" value="N-terminal domain of ligase-like"/>
    <property type="match status" value="1"/>
</dbReference>
<comment type="similarity">
    <text evidence="1">Belongs to the ATP-dependent AMP-binding enzyme family.</text>
</comment>
<dbReference type="GO" id="GO:0016874">
    <property type="term" value="F:ligase activity"/>
    <property type="evidence" value="ECO:0007669"/>
    <property type="project" value="UniProtKB-KW"/>
</dbReference>
<dbReference type="AlphaFoldDB" id="A0A2U3DBQ7"/>
<keyword evidence="4" id="KW-0443">Lipid metabolism</keyword>
<dbReference type="InterPro" id="IPR045851">
    <property type="entry name" value="AMP-bd_C_sf"/>
</dbReference>
<dbReference type="Pfam" id="PF13193">
    <property type="entry name" value="AMP-binding_C"/>
    <property type="match status" value="1"/>
</dbReference>
<accession>A0A2U3DBQ7</accession>
<gene>
    <name evidence="7" type="ORF">BM613_01085</name>
</gene>
<keyword evidence="8" id="KW-1185">Reference proteome</keyword>
<sequence>MRKGLIHEILADAAWNFPHVEIVSGNIRSTYAKEWERVLQVAAGLHQLGVSKGTVIGVLDVNSYRYFELQFAVSLLGAIIHPLNFRLPMEDLAYTVQHARDDVLFVHSGFQEVGIKLRPYVKHFIWMDEAFLSIAFSEHSENDFTFEQVIALGQTANLSKIELSTAQLQDTDIYSVFYTTGTTGRPKGMQYRHRDLLHASLQIAHHLTIHETGARLAHGATIFPLIPFFHIHGWGTPFFAPYLGAKLVLPERANVKEQLALIKQEKVSWSNMVPTQLHMLLNEVLQEQEQQALLALRILTGGSALPSGLASRANALGIEFSLIYGGSDQLATGISALLEPALTSLQKREILSTRIVPLPMVKIDIRGIDGQTVPKDGHTIGEVYVQSPWLPDGYLNDEKRSQSAYIDGWFRTGDLAVWHEDHTFHVLDRQKDAVKSGGEWIATSVIEAVLSELEGVNAVAVIAQTDEHWGERPIAVIESSTSLSTETVRDHLLQAVQAGRLAKFWIPDRILFIPSMPMTSAGKIHKAVLRQQLAEQIEDS</sequence>
<dbReference type="Proteomes" id="UP000245380">
    <property type="component" value="Unassembled WGS sequence"/>
</dbReference>
<dbReference type="GO" id="GO:0006631">
    <property type="term" value="P:fatty acid metabolic process"/>
    <property type="evidence" value="ECO:0007669"/>
    <property type="project" value="UniProtKB-KW"/>
</dbReference>
<dbReference type="PANTHER" id="PTHR43859">
    <property type="entry name" value="ACYL-ACTIVATING ENZYME"/>
    <property type="match status" value="1"/>
</dbReference>
<dbReference type="InterPro" id="IPR020845">
    <property type="entry name" value="AMP-binding_CS"/>
</dbReference>
<evidence type="ECO:0000256" key="2">
    <source>
        <dbReference type="ARBA" id="ARBA00022598"/>
    </source>
</evidence>
<evidence type="ECO:0000256" key="1">
    <source>
        <dbReference type="ARBA" id="ARBA00006432"/>
    </source>
</evidence>
<dbReference type="InterPro" id="IPR025110">
    <property type="entry name" value="AMP-bd_C"/>
</dbReference>
<keyword evidence="2" id="KW-0436">Ligase</keyword>
<dbReference type="RefSeq" id="WP_109429312.1">
    <property type="nucleotide sequence ID" value="NZ_MPDK01000002.1"/>
</dbReference>
<dbReference type="EMBL" id="MPDK01000002">
    <property type="protein sequence ID" value="PWI58721.1"/>
    <property type="molecule type" value="Genomic_DNA"/>
</dbReference>
<proteinExistence type="inferred from homology"/>
<evidence type="ECO:0000256" key="4">
    <source>
        <dbReference type="ARBA" id="ARBA00023098"/>
    </source>
</evidence>
<feature type="domain" description="AMP-binding enzyme C-terminal" evidence="6">
    <location>
        <begin position="446"/>
        <end position="523"/>
    </location>
</feature>
<protein>
    <submittedName>
        <fullName evidence="7">AMP-dependent synthetase</fullName>
    </submittedName>
</protein>
<dbReference type="PANTHER" id="PTHR43859:SF4">
    <property type="entry name" value="BUTANOATE--COA LIGASE AAE1-RELATED"/>
    <property type="match status" value="1"/>
</dbReference>
<evidence type="ECO:0000313" key="7">
    <source>
        <dbReference type="EMBL" id="PWI58721.1"/>
    </source>
</evidence>
<dbReference type="Gene3D" id="3.30.300.30">
    <property type="match status" value="1"/>
</dbReference>
<dbReference type="Pfam" id="PF00501">
    <property type="entry name" value="AMP-binding"/>
    <property type="match status" value="1"/>
</dbReference>